<evidence type="ECO:0000313" key="2">
    <source>
        <dbReference type="EMBL" id="SVB03305.1"/>
    </source>
</evidence>
<dbReference type="EMBL" id="UINC01026230">
    <property type="protein sequence ID" value="SVB03305.1"/>
    <property type="molecule type" value="Genomic_DNA"/>
</dbReference>
<dbReference type="AlphaFoldDB" id="A0A382AP29"/>
<dbReference type="InterPro" id="IPR036849">
    <property type="entry name" value="Enolase-like_C_sf"/>
</dbReference>
<gene>
    <name evidence="2" type="ORF">METZ01_LOCUS156159</name>
</gene>
<evidence type="ECO:0000259" key="1">
    <source>
        <dbReference type="Pfam" id="PF13378"/>
    </source>
</evidence>
<dbReference type="SUPFAM" id="SSF51604">
    <property type="entry name" value="Enolase C-terminal domain-like"/>
    <property type="match status" value="1"/>
</dbReference>
<dbReference type="InterPro" id="IPR029065">
    <property type="entry name" value="Enolase_C-like"/>
</dbReference>
<sequence>MLRQQTGIVVALGEAERTRCRFRELLIREAVDIIRAGVGRTGLSEYLSVAQAFHR</sequence>
<organism evidence="2">
    <name type="scientific">marine metagenome</name>
    <dbReference type="NCBI Taxonomy" id="408172"/>
    <lineage>
        <taxon>unclassified sequences</taxon>
        <taxon>metagenomes</taxon>
        <taxon>ecological metagenomes</taxon>
    </lineage>
</organism>
<proteinExistence type="predicted"/>
<name>A0A382AP29_9ZZZZ</name>
<accession>A0A382AP29</accession>
<protein>
    <recommendedName>
        <fullName evidence="1">Enolase C-terminal domain-containing protein</fullName>
    </recommendedName>
</protein>
<dbReference type="Pfam" id="PF13378">
    <property type="entry name" value="MR_MLE_C"/>
    <property type="match status" value="1"/>
</dbReference>
<reference evidence="2" key="1">
    <citation type="submission" date="2018-05" db="EMBL/GenBank/DDBJ databases">
        <authorList>
            <person name="Lanie J.A."/>
            <person name="Ng W.-L."/>
            <person name="Kazmierczak K.M."/>
            <person name="Andrzejewski T.M."/>
            <person name="Davidsen T.M."/>
            <person name="Wayne K.J."/>
            <person name="Tettelin H."/>
            <person name="Glass J.I."/>
            <person name="Rusch D."/>
            <person name="Podicherti R."/>
            <person name="Tsui H.-C.T."/>
            <person name="Winkler M.E."/>
        </authorList>
    </citation>
    <scope>NUCLEOTIDE SEQUENCE</scope>
</reference>
<feature type="domain" description="Enolase C-terminal" evidence="1">
    <location>
        <begin position="2"/>
        <end position="52"/>
    </location>
</feature>
<dbReference type="Gene3D" id="3.20.20.120">
    <property type="entry name" value="Enolase-like C-terminal domain"/>
    <property type="match status" value="1"/>
</dbReference>